<name>A0A9R1W8S2_LACSA</name>
<dbReference type="GO" id="GO:0008234">
    <property type="term" value="F:cysteine-type peptidase activity"/>
    <property type="evidence" value="ECO:0007669"/>
    <property type="project" value="InterPro"/>
</dbReference>
<comment type="similarity">
    <text evidence="1">Belongs to the peptidase C48 family.</text>
</comment>
<evidence type="ECO:0000313" key="5">
    <source>
        <dbReference type="EMBL" id="KAJ0219254.1"/>
    </source>
</evidence>
<dbReference type="EMBL" id="NBSK02000003">
    <property type="protein sequence ID" value="KAJ0219254.1"/>
    <property type="molecule type" value="Genomic_DNA"/>
</dbReference>
<evidence type="ECO:0000256" key="2">
    <source>
        <dbReference type="ARBA" id="ARBA00022670"/>
    </source>
</evidence>
<organism evidence="5 6">
    <name type="scientific">Lactuca sativa</name>
    <name type="common">Garden lettuce</name>
    <dbReference type="NCBI Taxonomy" id="4236"/>
    <lineage>
        <taxon>Eukaryota</taxon>
        <taxon>Viridiplantae</taxon>
        <taxon>Streptophyta</taxon>
        <taxon>Embryophyta</taxon>
        <taxon>Tracheophyta</taxon>
        <taxon>Spermatophyta</taxon>
        <taxon>Magnoliopsida</taxon>
        <taxon>eudicotyledons</taxon>
        <taxon>Gunneridae</taxon>
        <taxon>Pentapetalae</taxon>
        <taxon>asterids</taxon>
        <taxon>campanulids</taxon>
        <taxon>Asterales</taxon>
        <taxon>Asteraceae</taxon>
        <taxon>Cichorioideae</taxon>
        <taxon>Cichorieae</taxon>
        <taxon>Lactucinae</taxon>
        <taxon>Lactuca</taxon>
    </lineage>
</organism>
<sequence length="171" mass="19421">MQQSPPKQRSPSHQPSQFQQANYIISPSHVREANHITSQDSKIDKLMDVVNHLATTIEHFMKKIDKWENKRQFGVNDIDNVDSQETFFGGLEMESPLCTTLEAGKEVYLRRITNGKVGGPHWKGIDPKPIEVKLVEGENVPQQEEGDRGDCGVYMFMFMEMLALGVEVETC</sequence>
<dbReference type="SUPFAM" id="SSF54001">
    <property type="entry name" value="Cysteine proteinases"/>
    <property type="match status" value="1"/>
</dbReference>
<evidence type="ECO:0000256" key="3">
    <source>
        <dbReference type="ARBA" id="ARBA00022801"/>
    </source>
</evidence>
<dbReference type="GO" id="GO:0006508">
    <property type="term" value="P:proteolysis"/>
    <property type="evidence" value="ECO:0007669"/>
    <property type="project" value="UniProtKB-KW"/>
</dbReference>
<proteinExistence type="inferred from homology"/>
<feature type="domain" description="Ubiquitin-like protease family profile" evidence="4">
    <location>
        <begin position="132"/>
        <end position="169"/>
    </location>
</feature>
<evidence type="ECO:0000259" key="4">
    <source>
        <dbReference type="Pfam" id="PF02902"/>
    </source>
</evidence>
<keyword evidence="2" id="KW-0645">Protease</keyword>
<reference evidence="5 6" key="1">
    <citation type="journal article" date="2017" name="Nat. Commun.">
        <title>Genome assembly with in vitro proximity ligation data and whole-genome triplication in lettuce.</title>
        <authorList>
            <person name="Reyes-Chin-Wo S."/>
            <person name="Wang Z."/>
            <person name="Yang X."/>
            <person name="Kozik A."/>
            <person name="Arikit S."/>
            <person name="Song C."/>
            <person name="Xia L."/>
            <person name="Froenicke L."/>
            <person name="Lavelle D.O."/>
            <person name="Truco M.J."/>
            <person name="Xia R."/>
            <person name="Zhu S."/>
            <person name="Xu C."/>
            <person name="Xu H."/>
            <person name="Xu X."/>
            <person name="Cox K."/>
            <person name="Korf I."/>
            <person name="Meyers B.C."/>
            <person name="Michelmore R.W."/>
        </authorList>
    </citation>
    <scope>NUCLEOTIDE SEQUENCE [LARGE SCALE GENOMIC DNA]</scope>
    <source>
        <strain evidence="6">cv. Salinas</strain>
        <tissue evidence="5">Seedlings</tissue>
    </source>
</reference>
<evidence type="ECO:0000313" key="6">
    <source>
        <dbReference type="Proteomes" id="UP000235145"/>
    </source>
</evidence>
<keyword evidence="6" id="KW-1185">Reference proteome</keyword>
<keyword evidence="3" id="KW-0378">Hydrolase</keyword>
<dbReference type="AlphaFoldDB" id="A0A9R1W8S2"/>
<accession>A0A9R1W8S2</accession>
<dbReference type="Proteomes" id="UP000235145">
    <property type="component" value="Unassembled WGS sequence"/>
</dbReference>
<dbReference type="Gene3D" id="3.40.395.10">
    <property type="entry name" value="Adenoviral Proteinase, Chain A"/>
    <property type="match status" value="1"/>
</dbReference>
<dbReference type="InterPro" id="IPR038765">
    <property type="entry name" value="Papain-like_cys_pep_sf"/>
</dbReference>
<protein>
    <recommendedName>
        <fullName evidence="4">Ubiquitin-like protease family profile domain-containing protein</fullName>
    </recommendedName>
</protein>
<evidence type="ECO:0000256" key="1">
    <source>
        <dbReference type="ARBA" id="ARBA00005234"/>
    </source>
</evidence>
<comment type="caution">
    <text evidence="5">The sequence shown here is derived from an EMBL/GenBank/DDBJ whole genome shotgun (WGS) entry which is preliminary data.</text>
</comment>
<dbReference type="InterPro" id="IPR003653">
    <property type="entry name" value="Peptidase_C48_C"/>
</dbReference>
<gene>
    <name evidence="5" type="ORF">LSAT_V11C300107050</name>
</gene>
<dbReference type="Pfam" id="PF02902">
    <property type="entry name" value="Peptidase_C48"/>
    <property type="match status" value="1"/>
</dbReference>